<keyword evidence="5" id="KW-1185">Reference proteome</keyword>
<feature type="compositionally biased region" description="Polar residues" evidence="1">
    <location>
        <begin position="46"/>
        <end position="55"/>
    </location>
</feature>
<sequence length="261" mass="29558">MKYTRYDLNNKKRKNERKKMIFSIIGVFVLAIVIATVAAKPLFENSQNKDNNISADSMKKEESTGNANKSESNGEQGESKPTAGNDNSDTKVIPKGEGETFVMVQCGYYAKKENADSIKSKLNDKVIAVNVPEGDKFRVIAYIGSEENSNKLAEELTAAQISNTKSRFFIPKTDTCNAEIIEIINGYLKILDKLKEKDVKGVKTQEFKDWVNKLEEKKDEKNFNIFKELKDGINALPEEINKQNIEEGYQVVFKVINYFKI</sequence>
<evidence type="ECO:0000259" key="3">
    <source>
        <dbReference type="Pfam" id="PF05036"/>
    </source>
</evidence>
<feature type="compositionally biased region" description="Polar residues" evidence="1">
    <location>
        <begin position="64"/>
        <end position="76"/>
    </location>
</feature>
<evidence type="ECO:0000256" key="1">
    <source>
        <dbReference type="SAM" id="MobiDB-lite"/>
    </source>
</evidence>
<feature type="transmembrane region" description="Helical" evidence="2">
    <location>
        <begin position="21"/>
        <end position="43"/>
    </location>
</feature>
<keyword evidence="2" id="KW-0812">Transmembrane</keyword>
<dbReference type="OrthoDB" id="1936130at2"/>
<dbReference type="EMBL" id="WHJC01000009">
    <property type="protein sequence ID" value="MPQ42500.1"/>
    <property type="molecule type" value="Genomic_DNA"/>
</dbReference>
<dbReference type="GO" id="GO:0042834">
    <property type="term" value="F:peptidoglycan binding"/>
    <property type="evidence" value="ECO:0007669"/>
    <property type="project" value="InterPro"/>
</dbReference>
<feature type="domain" description="SPOR" evidence="3">
    <location>
        <begin position="100"/>
        <end position="162"/>
    </location>
</feature>
<dbReference type="Proteomes" id="UP000430345">
    <property type="component" value="Unassembled WGS sequence"/>
</dbReference>
<protein>
    <submittedName>
        <fullName evidence="4">SPOR domain-containing protein</fullName>
    </submittedName>
</protein>
<dbReference type="AlphaFoldDB" id="A0A6I1MH60"/>
<feature type="region of interest" description="Disordered" evidence="1">
    <location>
        <begin position="46"/>
        <end position="94"/>
    </location>
</feature>
<comment type="caution">
    <text evidence="4">The sequence shown here is derived from an EMBL/GenBank/DDBJ whole genome shotgun (WGS) entry which is preliminary data.</text>
</comment>
<keyword evidence="2" id="KW-1133">Transmembrane helix</keyword>
<dbReference type="Pfam" id="PF05036">
    <property type="entry name" value="SPOR"/>
    <property type="match status" value="1"/>
</dbReference>
<evidence type="ECO:0000313" key="5">
    <source>
        <dbReference type="Proteomes" id="UP000430345"/>
    </source>
</evidence>
<dbReference type="InterPro" id="IPR007730">
    <property type="entry name" value="SPOR-like_dom"/>
</dbReference>
<organism evidence="4 5">
    <name type="scientific">Clostridium tarantellae</name>
    <dbReference type="NCBI Taxonomy" id="39493"/>
    <lineage>
        <taxon>Bacteria</taxon>
        <taxon>Bacillati</taxon>
        <taxon>Bacillota</taxon>
        <taxon>Clostridia</taxon>
        <taxon>Eubacteriales</taxon>
        <taxon>Clostridiaceae</taxon>
        <taxon>Clostridium</taxon>
    </lineage>
</organism>
<reference evidence="4 5" key="1">
    <citation type="submission" date="2019-10" db="EMBL/GenBank/DDBJ databases">
        <title>The Genome Sequence of Clostridium tarantellae Isolated from Fish Brain.</title>
        <authorList>
            <person name="Bano L."/>
            <person name="Kiel M."/>
            <person name="Sales G."/>
            <person name="Doxey A.C."/>
            <person name="Mansfield M.J."/>
            <person name="Schiavone M."/>
            <person name="Rossetto O."/>
            <person name="Pirazzini M."/>
            <person name="Dobrindt U."/>
            <person name="Montecucco C."/>
        </authorList>
    </citation>
    <scope>NUCLEOTIDE SEQUENCE [LARGE SCALE GENOMIC DNA]</scope>
    <source>
        <strain evidence="4 5">DSM 3997</strain>
    </source>
</reference>
<dbReference type="RefSeq" id="WP_152887178.1">
    <property type="nucleotide sequence ID" value="NZ_WHJC01000009.1"/>
</dbReference>
<evidence type="ECO:0000313" key="4">
    <source>
        <dbReference type="EMBL" id="MPQ42500.1"/>
    </source>
</evidence>
<name>A0A6I1MH60_9CLOT</name>
<proteinExistence type="predicted"/>
<accession>A0A6I1MH60</accession>
<gene>
    <name evidence="4" type="ORF">GBZ86_01785</name>
</gene>
<keyword evidence="2" id="KW-0472">Membrane</keyword>
<evidence type="ECO:0000256" key="2">
    <source>
        <dbReference type="SAM" id="Phobius"/>
    </source>
</evidence>